<feature type="compositionally biased region" description="Basic and acidic residues" evidence="1">
    <location>
        <begin position="82"/>
        <end position="92"/>
    </location>
</feature>
<evidence type="ECO:0000313" key="2">
    <source>
        <dbReference type="EMBL" id="MBW0562684.1"/>
    </source>
</evidence>
<feature type="compositionally biased region" description="Basic and acidic residues" evidence="1">
    <location>
        <begin position="57"/>
        <end position="75"/>
    </location>
</feature>
<evidence type="ECO:0000313" key="3">
    <source>
        <dbReference type="Proteomes" id="UP000765509"/>
    </source>
</evidence>
<dbReference type="EMBL" id="AVOT02072988">
    <property type="protein sequence ID" value="MBW0562684.1"/>
    <property type="molecule type" value="Genomic_DNA"/>
</dbReference>
<sequence>MILDFSQQKGEIFSYIEPYGTILCLPICSPQKVGWREEPPAGMETCAVSKLEDWKEIPIEKESRSQNQARSEKSPHQSFDSEEIKESKNKVEIKGELSIKNEQIIQERTH</sequence>
<dbReference type="Proteomes" id="UP000765509">
    <property type="component" value="Unassembled WGS sequence"/>
</dbReference>
<name>A0A9Q3PI76_9BASI</name>
<gene>
    <name evidence="2" type="ORF">O181_102399</name>
</gene>
<reference evidence="2" key="1">
    <citation type="submission" date="2021-03" db="EMBL/GenBank/DDBJ databases">
        <title>Draft genome sequence of rust myrtle Austropuccinia psidii MF-1, a brazilian biotype.</title>
        <authorList>
            <person name="Quecine M.C."/>
            <person name="Pachon D.M.R."/>
            <person name="Bonatelli M.L."/>
            <person name="Correr F.H."/>
            <person name="Franceschini L.M."/>
            <person name="Leite T.F."/>
            <person name="Margarido G.R.A."/>
            <person name="Almeida C.A."/>
            <person name="Ferrarezi J.A."/>
            <person name="Labate C.A."/>
        </authorList>
    </citation>
    <scope>NUCLEOTIDE SEQUENCE</scope>
    <source>
        <strain evidence="2">MF-1</strain>
    </source>
</reference>
<organism evidence="2 3">
    <name type="scientific">Austropuccinia psidii MF-1</name>
    <dbReference type="NCBI Taxonomy" id="1389203"/>
    <lineage>
        <taxon>Eukaryota</taxon>
        <taxon>Fungi</taxon>
        <taxon>Dikarya</taxon>
        <taxon>Basidiomycota</taxon>
        <taxon>Pucciniomycotina</taxon>
        <taxon>Pucciniomycetes</taxon>
        <taxon>Pucciniales</taxon>
        <taxon>Sphaerophragmiaceae</taxon>
        <taxon>Austropuccinia</taxon>
    </lineage>
</organism>
<feature type="region of interest" description="Disordered" evidence="1">
    <location>
        <begin position="57"/>
        <end position="92"/>
    </location>
</feature>
<dbReference type="AlphaFoldDB" id="A0A9Q3PI76"/>
<proteinExistence type="predicted"/>
<protein>
    <submittedName>
        <fullName evidence="2">Uncharacterized protein</fullName>
    </submittedName>
</protein>
<comment type="caution">
    <text evidence="2">The sequence shown here is derived from an EMBL/GenBank/DDBJ whole genome shotgun (WGS) entry which is preliminary data.</text>
</comment>
<evidence type="ECO:0000256" key="1">
    <source>
        <dbReference type="SAM" id="MobiDB-lite"/>
    </source>
</evidence>
<accession>A0A9Q3PI76</accession>
<dbReference type="OrthoDB" id="5535068at2759"/>
<keyword evidence="3" id="KW-1185">Reference proteome</keyword>